<keyword evidence="1" id="KW-0812">Transmembrane</keyword>
<evidence type="ECO:0000313" key="2">
    <source>
        <dbReference type="EMBL" id="MFH6771915.1"/>
    </source>
</evidence>
<keyword evidence="3" id="KW-1185">Reference proteome</keyword>
<keyword evidence="1" id="KW-1133">Transmembrane helix</keyword>
<gene>
    <name evidence="2" type="ORF">V8G58_08225</name>
</gene>
<feature type="transmembrane region" description="Helical" evidence="1">
    <location>
        <begin position="110"/>
        <end position="128"/>
    </location>
</feature>
<feature type="transmembrane region" description="Helical" evidence="1">
    <location>
        <begin position="56"/>
        <end position="75"/>
    </location>
</feature>
<organism evidence="2 3">
    <name type="scientific">Gaetbulibacter aestuarii</name>
    <dbReference type="NCBI Taxonomy" id="1502358"/>
    <lineage>
        <taxon>Bacteria</taxon>
        <taxon>Pseudomonadati</taxon>
        <taxon>Bacteroidota</taxon>
        <taxon>Flavobacteriia</taxon>
        <taxon>Flavobacteriales</taxon>
        <taxon>Flavobacteriaceae</taxon>
        <taxon>Gaetbulibacter</taxon>
    </lineage>
</organism>
<evidence type="ECO:0000313" key="3">
    <source>
        <dbReference type="Proteomes" id="UP001610100"/>
    </source>
</evidence>
<comment type="caution">
    <text evidence="2">The sequence shown here is derived from an EMBL/GenBank/DDBJ whole genome shotgun (WGS) entry which is preliminary data.</text>
</comment>
<proteinExistence type="predicted"/>
<sequence length="138" mass="15887">MKENDNKYLNQIAEKVVKNNPIESPSGDFTSHVMFEIERLENSSVTAYKPLISKTGWTLICTGFLAVFCLVLFTGNSDNTGSWLSTINLNGLFENKVSTLFSHFYLPKTLLYPMVLFAVLVWIQLPILRNFHKKRYQF</sequence>
<name>A0ABW7MZF8_9FLAO</name>
<protein>
    <submittedName>
        <fullName evidence="2">Uncharacterized protein</fullName>
    </submittedName>
</protein>
<dbReference type="Proteomes" id="UP001610100">
    <property type="component" value="Unassembled WGS sequence"/>
</dbReference>
<accession>A0ABW7MZF8</accession>
<dbReference type="RefSeq" id="WP_344741140.1">
    <property type="nucleotide sequence ID" value="NZ_BAABAY010000002.1"/>
</dbReference>
<dbReference type="EMBL" id="JBAWKB010000002">
    <property type="protein sequence ID" value="MFH6771915.1"/>
    <property type="molecule type" value="Genomic_DNA"/>
</dbReference>
<keyword evidence="1" id="KW-0472">Membrane</keyword>
<reference evidence="2 3" key="1">
    <citation type="submission" date="2024-02" db="EMBL/GenBank/DDBJ databases">
        <title>A Gaetbulibacter species isolated from tidal flats and genomic insights of their niches.</title>
        <authorList>
            <person name="Ye Y."/>
        </authorList>
    </citation>
    <scope>NUCLEOTIDE SEQUENCE [LARGE SCALE GENOMIC DNA]</scope>
    <source>
        <strain evidence="2 3">KYW382</strain>
    </source>
</reference>
<evidence type="ECO:0000256" key="1">
    <source>
        <dbReference type="SAM" id="Phobius"/>
    </source>
</evidence>